<dbReference type="AlphaFoldDB" id="A0A4Q9I115"/>
<sequence length="296" mass="33083">MTENKPFPPGLRAWVADNLPGLDEVTDVSWPRGSSQVWRVAAGPTAAFVKLSPTEIDYDREVLGYAYTARILADHEAPRLLAADPGLKAIMSSPLPGKVVRGLPLEKEVELRVHEDAGRLLCRWHDQSDPGSEQDRQDLRTAMREQAQEAAACLESTAEYLSAEQRTLVEAVSRELPELAEQLPLVYQHGDYSTRNWLWDAESGHHGLIDFAMAHHGPAVEEFVWLCGAVWATRPDLKAAYFAGYGRPLSNAEERLLRLLTTRLGVSYLNSGLVKARVDLVERGHLVLDRMAHEYR</sequence>
<comment type="caution">
    <text evidence="2">The sequence shown here is derived from an EMBL/GenBank/DDBJ whole genome shotgun (WGS) entry which is preliminary data.</text>
</comment>
<dbReference type="Proteomes" id="UP000292452">
    <property type="component" value="Unassembled WGS sequence"/>
</dbReference>
<dbReference type="SUPFAM" id="SSF56112">
    <property type="entry name" value="Protein kinase-like (PK-like)"/>
    <property type="match status" value="1"/>
</dbReference>
<dbReference type="InterPro" id="IPR011009">
    <property type="entry name" value="Kinase-like_dom_sf"/>
</dbReference>
<keyword evidence="2" id="KW-0808">Transferase</keyword>
<proteinExistence type="predicted"/>
<gene>
    <name evidence="2" type="ORF">EYS09_02015</name>
</gene>
<dbReference type="EMBL" id="SIXH01000009">
    <property type="protein sequence ID" value="TBO61292.1"/>
    <property type="molecule type" value="Genomic_DNA"/>
</dbReference>
<reference evidence="2 3" key="1">
    <citation type="submission" date="2019-02" db="EMBL/GenBank/DDBJ databases">
        <title>Draft Genome Sequence of Streptomyces sp. AM-2504, identified by 16S rRNA comparative analysis as a Streptomyces Kasugaensis strain.</title>
        <authorList>
            <person name="Napolioni V."/>
            <person name="Giuliodori A.M."/>
            <person name="Spurio R."/>
            <person name="Fabbretti A."/>
        </authorList>
    </citation>
    <scope>NUCLEOTIDE SEQUENCE [LARGE SCALE GENOMIC DNA]</scope>
    <source>
        <strain evidence="2 3">AM-2504</strain>
    </source>
</reference>
<dbReference type="InterPro" id="IPR002575">
    <property type="entry name" value="Aminoglycoside_PTrfase"/>
</dbReference>
<evidence type="ECO:0000313" key="3">
    <source>
        <dbReference type="Proteomes" id="UP000292452"/>
    </source>
</evidence>
<dbReference type="GO" id="GO:0016740">
    <property type="term" value="F:transferase activity"/>
    <property type="evidence" value="ECO:0007669"/>
    <property type="project" value="UniProtKB-KW"/>
</dbReference>
<protein>
    <submittedName>
        <fullName evidence="2">Aminoglycoside phosphotransferase family protein</fullName>
    </submittedName>
</protein>
<dbReference type="OrthoDB" id="21342at2"/>
<keyword evidence="3" id="KW-1185">Reference proteome</keyword>
<evidence type="ECO:0000259" key="1">
    <source>
        <dbReference type="Pfam" id="PF01636"/>
    </source>
</evidence>
<dbReference type="Pfam" id="PF01636">
    <property type="entry name" value="APH"/>
    <property type="match status" value="1"/>
</dbReference>
<feature type="domain" description="Aminoglycoside phosphotransferase" evidence="1">
    <location>
        <begin position="34"/>
        <end position="251"/>
    </location>
</feature>
<dbReference type="Gene3D" id="3.90.1200.10">
    <property type="match status" value="1"/>
</dbReference>
<accession>A0A4Q9I115</accession>
<evidence type="ECO:0000313" key="2">
    <source>
        <dbReference type="EMBL" id="TBO61292.1"/>
    </source>
</evidence>
<dbReference type="RefSeq" id="WP_094791867.1">
    <property type="nucleotide sequence ID" value="NZ_NDXL01000001.1"/>
</dbReference>
<organism evidence="2 3">
    <name type="scientific">Streptomyces kasugaensis</name>
    <dbReference type="NCBI Taxonomy" id="1946"/>
    <lineage>
        <taxon>Bacteria</taxon>
        <taxon>Bacillati</taxon>
        <taxon>Actinomycetota</taxon>
        <taxon>Actinomycetes</taxon>
        <taxon>Kitasatosporales</taxon>
        <taxon>Streptomycetaceae</taxon>
        <taxon>Streptomyces</taxon>
    </lineage>
</organism>
<name>A0A4Q9I115_STRKA</name>